<name>A0A1R7SVA7_9GAST</name>
<dbReference type="GO" id="GO:0008137">
    <property type="term" value="F:NADH dehydrogenase (ubiquinone) activity"/>
    <property type="evidence" value="ECO:0007669"/>
    <property type="project" value="UniProtKB-EC"/>
</dbReference>
<comment type="subcellular location">
    <subcellularLocation>
        <location evidence="1">Membrane</location>
        <topology evidence="1">Multi-pass membrane protein</topology>
    </subcellularLocation>
</comment>
<feature type="transmembrane region" description="Helical" evidence="8">
    <location>
        <begin position="212"/>
        <end position="230"/>
    </location>
</feature>
<dbReference type="GO" id="GO:0015990">
    <property type="term" value="P:electron transport coupled proton transport"/>
    <property type="evidence" value="ECO:0007669"/>
    <property type="project" value="TreeGrafter"/>
</dbReference>
<dbReference type="CTD" id="4540"/>
<dbReference type="GO" id="GO:0016020">
    <property type="term" value="C:membrane"/>
    <property type="evidence" value="ECO:0007669"/>
    <property type="project" value="UniProtKB-SubCell"/>
</dbReference>
<evidence type="ECO:0000256" key="6">
    <source>
        <dbReference type="ARBA" id="ARBA00023136"/>
    </source>
</evidence>
<evidence type="ECO:0000256" key="3">
    <source>
        <dbReference type="ARBA" id="ARBA00021096"/>
    </source>
</evidence>
<proteinExistence type="inferred from homology"/>
<feature type="transmembrane region" description="Helical" evidence="8">
    <location>
        <begin position="539"/>
        <end position="558"/>
    </location>
</feature>
<evidence type="ECO:0000259" key="9">
    <source>
        <dbReference type="Pfam" id="PF00361"/>
    </source>
</evidence>
<dbReference type="Pfam" id="PF00361">
    <property type="entry name" value="Proton_antipo_M"/>
    <property type="match status" value="1"/>
</dbReference>
<comment type="function">
    <text evidence="8">Core subunit of the mitochondrial membrane respiratory chain NADH dehydrogenase (Complex I) which catalyzes electron transfer from NADH through the respiratory chain, using ubiquinone as an electron acceptor. Essential for the catalytic activity and assembly of complex I.</text>
</comment>
<dbReference type="EMBL" id="KP635442">
    <property type="protein sequence ID" value="AKK32248.1"/>
    <property type="molecule type" value="Genomic_DNA"/>
</dbReference>
<feature type="transmembrane region" description="Helical" evidence="8">
    <location>
        <begin position="270"/>
        <end position="290"/>
    </location>
</feature>
<evidence type="ECO:0000256" key="7">
    <source>
        <dbReference type="ARBA" id="ARBA00049551"/>
    </source>
</evidence>
<dbReference type="GO" id="GO:0042773">
    <property type="term" value="P:ATP synthesis coupled electron transport"/>
    <property type="evidence" value="ECO:0007669"/>
    <property type="project" value="InterPro"/>
</dbReference>
<dbReference type="EC" id="7.1.1.2" evidence="2 8"/>
<gene>
    <name evidence="11" type="primary">ND5</name>
</gene>
<keyword evidence="8" id="KW-0520">NAD</keyword>
<dbReference type="AlphaFoldDB" id="A0A1R7SVA7"/>
<dbReference type="PANTHER" id="PTHR42829">
    <property type="entry name" value="NADH-UBIQUINONE OXIDOREDUCTASE CHAIN 5"/>
    <property type="match status" value="1"/>
</dbReference>
<feature type="transmembrane region" description="Helical" evidence="8">
    <location>
        <begin position="59"/>
        <end position="77"/>
    </location>
</feature>
<feature type="transmembrane region" description="Helical" evidence="8">
    <location>
        <begin position="334"/>
        <end position="355"/>
    </location>
</feature>
<feature type="transmembrane region" description="Helical" evidence="8">
    <location>
        <begin position="478"/>
        <end position="494"/>
    </location>
</feature>
<keyword evidence="6 8" id="KW-0472">Membrane</keyword>
<evidence type="ECO:0000256" key="8">
    <source>
        <dbReference type="RuleBase" id="RU003404"/>
    </source>
</evidence>
<dbReference type="PRINTS" id="PR01434">
    <property type="entry name" value="NADHDHGNASE5"/>
</dbReference>
<evidence type="ECO:0000256" key="5">
    <source>
        <dbReference type="ARBA" id="ARBA00022989"/>
    </source>
</evidence>
<feature type="domain" description="NADH:quinone oxidoreductase/Mrp antiporter transmembrane" evidence="9">
    <location>
        <begin position="106"/>
        <end position="388"/>
    </location>
</feature>
<accession>A0A1R7SVA7</accession>
<keyword evidence="8" id="KW-0830">Ubiquinone</keyword>
<feature type="transmembrane region" description="Helical" evidence="8">
    <location>
        <begin position="151"/>
        <end position="168"/>
    </location>
</feature>
<organism evidence="11">
    <name type="scientific">Homoiodoris japonica</name>
    <dbReference type="NCBI Taxonomy" id="1663358"/>
    <lineage>
        <taxon>Eukaryota</taxon>
        <taxon>Metazoa</taxon>
        <taxon>Spiralia</taxon>
        <taxon>Lophotrochozoa</taxon>
        <taxon>Mollusca</taxon>
        <taxon>Gastropoda</taxon>
        <taxon>Heterobranchia</taxon>
        <taxon>Euthyneura</taxon>
        <taxon>Nudipleura</taxon>
        <taxon>Nudibranchia</taxon>
        <taxon>Doridina</taxon>
        <taxon>Eudoridoidea</taxon>
        <taxon>Dorididae</taxon>
        <taxon>Homoiodoris</taxon>
    </lineage>
</organism>
<dbReference type="Pfam" id="PF00662">
    <property type="entry name" value="Proton_antipo_N"/>
    <property type="match status" value="1"/>
</dbReference>
<sequence length="559" mass="61946">MKSVKSLKFSMLLLVYSTTMMALGYGLFMINETSVVELTFFDLSTTKFTLTMILDKTSIGFSMIVTLISGSVFMFSHKYMEEDPFSGRFIWILLSFVISMNLLIFAGSIFSLLLGWDGLGITSFALIIYYESKESQLAGFQTLMINRFGDVIIVLSMFLFLSQGQFSYLSMSDSMFYLSGLILMLSVAALTKSAQFPFSSWLPAAMAAPTPVSALVHSSTLVTAGIYLVIRLCYNLPLDYNICSMLLLCGSVTCLLGGWAATYENDIKKIIALSTLSQLGVMVFSIGLNLPSLALFHLYTHALFKALLFLAAGHILMVTFGVQDIRYMGGVGVMMPLTCVMFNISSFCLIGGPFMSAFYSKHMILEKMFMSPVNMISLIIMMFATLMTAKYVSRTLKSVSWGKTGMPLLSSCSDIFTSLPMVILALGAISGGKLILSLEISNLETAFLPSIQSALINLVTFTGITWGLIETAKKKNKIFLSTLFFLTPLIYGSTKPFSSFLAKLAFLDNMWVEPYFLIKKNIYPWIAKFQQSGMWPMARPFLSSSALVFLLMTSGMFIY</sequence>
<feature type="domain" description="NADH-Ubiquinone oxidoreductase (complex I) chain 5 N-terminal" evidence="10">
    <location>
        <begin position="42"/>
        <end position="89"/>
    </location>
</feature>
<keyword evidence="8 11" id="KW-0496">Mitochondrion</keyword>
<evidence type="ECO:0000256" key="4">
    <source>
        <dbReference type="ARBA" id="ARBA00022692"/>
    </source>
</evidence>
<comment type="similarity">
    <text evidence="8">Belongs to the complex I subunit 5 family.</text>
</comment>
<feature type="transmembrane region" description="Helical" evidence="8">
    <location>
        <begin position="12"/>
        <end position="30"/>
    </location>
</feature>
<dbReference type="PANTHER" id="PTHR42829:SF2">
    <property type="entry name" value="NADH-UBIQUINONE OXIDOREDUCTASE CHAIN 5"/>
    <property type="match status" value="1"/>
</dbReference>
<feature type="transmembrane region" description="Helical" evidence="8">
    <location>
        <begin position="414"/>
        <end position="435"/>
    </location>
</feature>
<feature type="transmembrane region" description="Helical" evidence="8">
    <location>
        <begin position="242"/>
        <end position="263"/>
    </location>
</feature>
<feature type="transmembrane region" description="Helical" evidence="8">
    <location>
        <begin position="375"/>
        <end position="393"/>
    </location>
</feature>
<reference evidence="11" key="1">
    <citation type="submission" date="2015-01" db="EMBL/GenBank/DDBJ databases">
        <title>Complete mitochondrial genome of Homoiodoris japonica (Gastropoda: Opisthobranchia: Nudibranchia: Dorididae).</title>
        <authorList>
            <person name="Liu C."/>
            <person name="Shen H.D."/>
        </authorList>
    </citation>
    <scope>NUCLEOTIDE SEQUENCE</scope>
</reference>
<feature type="transmembrane region" description="Helical" evidence="8">
    <location>
        <begin position="447"/>
        <end position="469"/>
    </location>
</feature>
<keyword evidence="5 8" id="KW-1133">Transmembrane helix</keyword>
<evidence type="ECO:0000256" key="1">
    <source>
        <dbReference type="ARBA" id="ARBA00004141"/>
    </source>
</evidence>
<evidence type="ECO:0000313" key="11">
    <source>
        <dbReference type="EMBL" id="AKK32248.1"/>
    </source>
</evidence>
<dbReference type="InterPro" id="IPR001750">
    <property type="entry name" value="ND/Mrp_TM"/>
</dbReference>
<evidence type="ECO:0000256" key="2">
    <source>
        <dbReference type="ARBA" id="ARBA00012944"/>
    </source>
</evidence>
<keyword evidence="8" id="KW-0813">Transport</keyword>
<dbReference type="RefSeq" id="YP_009350086.1">
    <property type="nucleotide sequence ID" value="NC_034006.1"/>
</dbReference>
<dbReference type="InterPro" id="IPR001516">
    <property type="entry name" value="Proton_antipo_N"/>
</dbReference>
<geneLocation type="mitochondrion" evidence="11"/>
<dbReference type="GO" id="GO:0003954">
    <property type="term" value="F:NADH dehydrogenase activity"/>
    <property type="evidence" value="ECO:0007669"/>
    <property type="project" value="TreeGrafter"/>
</dbReference>
<keyword evidence="4 8" id="KW-0812">Transmembrane</keyword>
<protein>
    <recommendedName>
        <fullName evidence="3 8">NADH-ubiquinone oxidoreductase chain 5</fullName>
        <ecNumber evidence="2 8">7.1.1.2</ecNumber>
    </recommendedName>
</protein>
<evidence type="ECO:0000259" key="10">
    <source>
        <dbReference type="Pfam" id="PF00662"/>
    </source>
</evidence>
<comment type="catalytic activity">
    <reaction evidence="7 8">
        <text>a ubiquinone + NADH + 5 H(+)(in) = a ubiquinol + NAD(+) + 4 H(+)(out)</text>
        <dbReference type="Rhea" id="RHEA:29091"/>
        <dbReference type="Rhea" id="RHEA-COMP:9565"/>
        <dbReference type="Rhea" id="RHEA-COMP:9566"/>
        <dbReference type="ChEBI" id="CHEBI:15378"/>
        <dbReference type="ChEBI" id="CHEBI:16389"/>
        <dbReference type="ChEBI" id="CHEBI:17976"/>
        <dbReference type="ChEBI" id="CHEBI:57540"/>
        <dbReference type="ChEBI" id="CHEBI:57945"/>
        <dbReference type="EC" id="7.1.1.2"/>
    </reaction>
</comment>
<dbReference type="GeneID" id="31086321"/>
<dbReference type="InterPro" id="IPR003945">
    <property type="entry name" value="NU5C-like"/>
</dbReference>
<feature type="transmembrane region" description="Helical" evidence="8">
    <location>
        <begin position="302"/>
        <end position="322"/>
    </location>
</feature>
<feature type="transmembrane region" description="Helical" evidence="8">
    <location>
        <begin position="89"/>
        <end position="107"/>
    </location>
</feature>
<feature type="transmembrane region" description="Helical" evidence="8">
    <location>
        <begin position="174"/>
        <end position="191"/>
    </location>
</feature>